<sequence length="424" mass="46077">MFSLAGLTGRLQPHSVDDTPSYVNYSFDSLDAVLRDTRTPGYPFMIRSIMSLVGVGAIPWVQIALHAVASWTLWIELRRWRVALAAASAAALAVALGCTFMDHVSTIATDAPGASIGVMSAVAMMRWARLGQTARAAIPIAVLALLAISFRPAYLALAPWMVLVGLVLRYAPITRDSVKHRFGWMVAPAIVAVGLISWIGLRGWGVGDFGILPFGHQNLAGITIQLVSDDELIATEGRAGELAAEIIRWRDAKIDEGFRFTDGDPASTMTIEGRWNDLIYQTVTPAAMKLHGTDTITNHNAIAELNRDIIKRYPLRYVKWIAMAARRAAWASTADIVMHPIFLLAIGLAVCWQTFRLLTASPIIPAGFEPGLAMLFLVGLSYFVVQIGFVILTSPPLGRFADAAAIFIPAWIAARVVTAFTPVR</sequence>
<feature type="transmembrane region" description="Helical" evidence="1">
    <location>
        <begin position="404"/>
        <end position="423"/>
    </location>
</feature>
<feature type="transmembrane region" description="Helical" evidence="1">
    <location>
        <begin position="111"/>
        <end position="128"/>
    </location>
</feature>
<protein>
    <recommendedName>
        <fullName evidence="4">Glycosyltransferase RgtA/B/C/D-like domain-containing protein</fullName>
    </recommendedName>
</protein>
<feature type="transmembrane region" description="Helical" evidence="1">
    <location>
        <begin position="140"/>
        <end position="162"/>
    </location>
</feature>
<name>A0A5C6FIJ4_9BACT</name>
<feature type="transmembrane region" description="Helical" evidence="1">
    <location>
        <begin position="336"/>
        <end position="355"/>
    </location>
</feature>
<keyword evidence="3" id="KW-1185">Reference proteome</keyword>
<keyword evidence="1" id="KW-0472">Membrane</keyword>
<comment type="caution">
    <text evidence="2">The sequence shown here is derived from an EMBL/GenBank/DDBJ whole genome shotgun (WGS) entry which is preliminary data.</text>
</comment>
<dbReference type="EMBL" id="SJPW01000001">
    <property type="protein sequence ID" value="TWU60750.1"/>
    <property type="molecule type" value="Genomic_DNA"/>
</dbReference>
<evidence type="ECO:0008006" key="4">
    <source>
        <dbReference type="Google" id="ProtNLM"/>
    </source>
</evidence>
<accession>A0A5C6FIJ4</accession>
<feature type="transmembrane region" description="Helical" evidence="1">
    <location>
        <begin position="182"/>
        <end position="201"/>
    </location>
</feature>
<dbReference type="AlphaFoldDB" id="A0A5C6FIJ4"/>
<keyword evidence="1" id="KW-1133">Transmembrane helix</keyword>
<feature type="transmembrane region" description="Helical" evidence="1">
    <location>
        <begin position="49"/>
        <end position="75"/>
    </location>
</feature>
<evidence type="ECO:0000313" key="3">
    <source>
        <dbReference type="Proteomes" id="UP000318288"/>
    </source>
</evidence>
<feature type="transmembrane region" description="Helical" evidence="1">
    <location>
        <begin position="371"/>
        <end position="392"/>
    </location>
</feature>
<feature type="transmembrane region" description="Helical" evidence="1">
    <location>
        <begin position="82"/>
        <end position="105"/>
    </location>
</feature>
<evidence type="ECO:0000313" key="2">
    <source>
        <dbReference type="EMBL" id="TWU60750.1"/>
    </source>
</evidence>
<evidence type="ECO:0000256" key="1">
    <source>
        <dbReference type="SAM" id="Phobius"/>
    </source>
</evidence>
<proteinExistence type="predicted"/>
<dbReference type="Proteomes" id="UP000318288">
    <property type="component" value="Unassembled WGS sequence"/>
</dbReference>
<reference evidence="2 3" key="1">
    <citation type="submission" date="2019-02" db="EMBL/GenBank/DDBJ databases">
        <title>Deep-cultivation of Planctomycetes and their phenomic and genomic characterization uncovers novel biology.</title>
        <authorList>
            <person name="Wiegand S."/>
            <person name="Jogler M."/>
            <person name="Boedeker C."/>
            <person name="Pinto D."/>
            <person name="Vollmers J."/>
            <person name="Rivas-Marin E."/>
            <person name="Kohn T."/>
            <person name="Peeters S.H."/>
            <person name="Heuer A."/>
            <person name="Rast P."/>
            <person name="Oberbeckmann S."/>
            <person name="Bunk B."/>
            <person name="Jeske O."/>
            <person name="Meyerdierks A."/>
            <person name="Storesund J.E."/>
            <person name="Kallscheuer N."/>
            <person name="Luecker S."/>
            <person name="Lage O.M."/>
            <person name="Pohl T."/>
            <person name="Merkel B.J."/>
            <person name="Hornburger P."/>
            <person name="Mueller R.-W."/>
            <person name="Bruemmer F."/>
            <person name="Labrenz M."/>
            <person name="Spormann A.M."/>
            <person name="Op Den Camp H."/>
            <person name="Overmann J."/>
            <person name="Amann R."/>
            <person name="Jetten M.S.M."/>
            <person name="Mascher T."/>
            <person name="Medema M.H."/>
            <person name="Devos D.P."/>
            <person name="Kaster A.-K."/>
            <person name="Ovreas L."/>
            <person name="Rohde M."/>
            <person name="Galperin M.Y."/>
            <person name="Jogler C."/>
        </authorList>
    </citation>
    <scope>NUCLEOTIDE SEQUENCE [LARGE SCALE GENOMIC DNA]</scope>
    <source>
        <strain evidence="2 3">Poly51</strain>
    </source>
</reference>
<gene>
    <name evidence="2" type="ORF">Poly51_10310</name>
</gene>
<organism evidence="2 3">
    <name type="scientific">Rubripirellula tenax</name>
    <dbReference type="NCBI Taxonomy" id="2528015"/>
    <lineage>
        <taxon>Bacteria</taxon>
        <taxon>Pseudomonadati</taxon>
        <taxon>Planctomycetota</taxon>
        <taxon>Planctomycetia</taxon>
        <taxon>Pirellulales</taxon>
        <taxon>Pirellulaceae</taxon>
        <taxon>Rubripirellula</taxon>
    </lineage>
</organism>
<keyword evidence="1" id="KW-0812">Transmembrane</keyword>